<evidence type="ECO:0008006" key="11">
    <source>
        <dbReference type="Google" id="ProtNLM"/>
    </source>
</evidence>
<evidence type="ECO:0000256" key="2">
    <source>
        <dbReference type="ARBA" id="ARBA00009953"/>
    </source>
</evidence>
<dbReference type="PANTHER" id="PTHR47605">
    <property type="entry name" value="TRANSCRIPTIONAL ELONGATION REGULATOR MINIYO"/>
    <property type="match status" value="1"/>
</dbReference>
<feature type="compositionally biased region" description="Basic and acidic residues" evidence="5">
    <location>
        <begin position="150"/>
        <end position="163"/>
    </location>
</feature>
<feature type="compositionally biased region" description="Polar residues" evidence="5">
    <location>
        <begin position="304"/>
        <end position="313"/>
    </location>
</feature>
<dbReference type="InterPro" id="IPR013930">
    <property type="entry name" value="RPAP1_N"/>
</dbReference>
<feature type="domain" description="RPAP1 C-terminal" evidence="6">
    <location>
        <begin position="342"/>
        <end position="413"/>
    </location>
</feature>
<name>A0A498JP72_MALDO</name>
<evidence type="ECO:0000256" key="1">
    <source>
        <dbReference type="ARBA" id="ARBA00004123"/>
    </source>
</evidence>
<dbReference type="Proteomes" id="UP000290289">
    <property type="component" value="Chromosome 5"/>
</dbReference>
<keyword evidence="10" id="KW-1185">Reference proteome</keyword>
<feature type="domain" description="RPAP1 N-terminal" evidence="7">
    <location>
        <begin position="231"/>
        <end position="274"/>
    </location>
</feature>
<evidence type="ECO:0000259" key="7">
    <source>
        <dbReference type="Pfam" id="PF08621"/>
    </source>
</evidence>
<evidence type="ECO:0000259" key="6">
    <source>
        <dbReference type="Pfam" id="PF08620"/>
    </source>
</evidence>
<organism evidence="9 10">
    <name type="scientific">Malus domestica</name>
    <name type="common">Apple</name>
    <name type="synonym">Pyrus malus</name>
    <dbReference type="NCBI Taxonomy" id="3750"/>
    <lineage>
        <taxon>Eukaryota</taxon>
        <taxon>Viridiplantae</taxon>
        <taxon>Streptophyta</taxon>
        <taxon>Embryophyta</taxon>
        <taxon>Tracheophyta</taxon>
        <taxon>Spermatophyta</taxon>
        <taxon>Magnoliopsida</taxon>
        <taxon>eudicotyledons</taxon>
        <taxon>Gunneridae</taxon>
        <taxon>Pentapetalae</taxon>
        <taxon>rosids</taxon>
        <taxon>fabids</taxon>
        <taxon>Rosales</taxon>
        <taxon>Rosaceae</taxon>
        <taxon>Amygdaloideae</taxon>
        <taxon>Maleae</taxon>
        <taxon>Malus</taxon>
    </lineage>
</organism>
<feature type="compositionally biased region" description="Pro residues" evidence="5">
    <location>
        <begin position="52"/>
        <end position="62"/>
    </location>
</feature>
<dbReference type="InterPro" id="IPR016024">
    <property type="entry name" value="ARM-type_fold"/>
</dbReference>
<dbReference type="InterPro" id="IPR057989">
    <property type="entry name" value="TPR_RPAP1/MINIYO-like"/>
</dbReference>
<dbReference type="SUPFAM" id="SSF48371">
    <property type="entry name" value="ARM repeat"/>
    <property type="match status" value="1"/>
</dbReference>
<comment type="similarity">
    <text evidence="2">Belongs to the RPAP1 family.</text>
</comment>
<evidence type="ECO:0000313" key="10">
    <source>
        <dbReference type="Proteomes" id="UP000290289"/>
    </source>
</evidence>
<evidence type="ECO:0000256" key="3">
    <source>
        <dbReference type="ARBA" id="ARBA00023163"/>
    </source>
</evidence>
<dbReference type="InterPro" id="IPR013929">
    <property type="entry name" value="RPAP1_C"/>
</dbReference>
<feature type="region of interest" description="Disordered" evidence="5">
    <location>
        <begin position="150"/>
        <end position="170"/>
    </location>
</feature>
<feature type="domain" description="RPAP1/MINIYO-like TPR repeats" evidence="8">
    <location>
        <begin position="1286"/>
        <end position="1370"/>
    </location>
</feature>
<reference evidence="9 10" key="1">
    <citation type="submission" date="2018-10" db="EMBL/GenBank/DDBJ databases">
        <title>A high-quality apple genome assembly.</title>
        <authorList>
            <person name="Hu J."/>
        </authorList>
    </citation>
    <scope>NUCLEOTIDE SEQUENCE [LARGE SCALE GENOMIC DNA]</scope>
    <source>
        <strain evidence="10">cv. HFTH1</strain>
        <tissue evidence="9">Young leaf</tissue>
    </source>
</reference>
<dbReference type="Pfam" id="PF08620">
    <property type="entry name" value="RPAP1_C"/>
    <property type="match status" value="1"/>
</dbReference>
<feature type="compositionally biased region" description="Polar residues" evidence="5">
    <location>
        <begin position="280"/>
        <end position="290"/>
    </location>
</feature>
<gene>
    <name evidence="9" type="ORF">DVH24_010054</name>
</gene>
<evidence type="ECO:0000259" key="8">
    <source>
        <dbReference type="Pfam" id="PF25766"/>
    </source>
</evidence>
<proteinExistence type="inferred from homology"/>
<dbReference type="EMBL" id="RDQH01000331">
    <property type="protein sequence ID" value="RXH97729.1"/>
    <property type="molecule type" value="Genomic_DNA"/>
</dbReference>
<sequence length="1460" mass="161843">MEKESTKASGPAKRKPKVIFGTKALQTSDGDGASSLIGGIVEKGISDMPLSGPAPPPRPTVLPFPVARHRSAGPHWGPVNSKLGGEEDGGEGDDKDDEDVMDFEHIRDFVIRVERKKKKDMDFSKWAEKELDDNSSRTLRETMEFSTRKIESNKLHSRQKNEHVSALGNSKIEQEFVLGNSKSEQESVLGNSKSEQESVFNNMEIEADMNANSMPDNIRNEQGGSVSLEAQIDEENHAGLQGMSADEIEEAQAEMMGRLDPALLQVLKRRGEEKLRKQRSPSSDNNEPKASSSSNSGPSHVATKITSNDTQTSVKDRLEQNSGKASGSLWNAWSERVQAVRDLRFSLDGTVIINGFHQISQSSNLSERDYLRTEGDPGAAGYTIKEAVSLTRSVIPGQRTLALHFLSTVLDKALQNIQAQDQFIGKDASKLDKSADWEAVWAYALGPEPELILSLRICLDDNHNNVVLACAKVLHRILSCDVNESFFDVSEKIAALHMDIFTAPVFRSKPEIDVGFLRGGFWKYNAKPSNIFALDEEIIDDETEGKRTIQDDVVVAGQDFAAGLVRMGILPRLRYVLESDPMAALEEYTISILIAIARHSPKCAVAIMNCERLLETIISRFIAKDTVDIQPSKIKSVRFLKVLAQSDRKNCVAFIKNGTFQTMTWHLYQSISFLDNWVKSGKENCKLSSALKVEQLRFWKVFIQHGYCVSYFSDIFRNLCLWLNAPTIEKLTENDVLCEFASISAEGYLVLEALARRLPSLFSQMCLSNEISEHSGYGTEFWSWSQVGPMVDIALKWIVLKNDPSICKFFERENGSRGGLTAQDLSLTSLLWVYSAVVHMLFRVLERVIPDDSVHSLESGGHVPWLPEFVPKVGLEMIKNGFMGHSDTLDAKYGIDPKGDGSFIEKLCHLRNLGNCETSLASVCCLQGLVGIIVSIDKLIVLARTGVQTPPQNYTSSREEKVLKDGLLKGSLVELRSVQNTFMKLVASEWPRVQSIEMFGRGGPAPGVGVGWGASGGGYWSGTVLLSQADARFLVYLLETWKLVSNFDSPTEEEMTFTMLAINSSLVVCVGAGPTDRTYVTKALNILLDKKLKDSDGMKSSDSKSLKKGKASLNTIYEESDTPPMISQNCTSLVAEWAHQRLPLPISWFLSPISTLCDSKHAGLKKFSNLQDLMQDQGDFLGVAKSGLFFLLGIEALSSFLPVDVPSPVNSVSLVWKLHSLSVILLVGMGVVEEEKSRVVFEALQDLYGNLVHPARPSTLLPEPRNENNLDVLAFQSEVHEIYLHRCVEAPVRLAAWNTLTNSRVLELLPPLEKCFTDAEGYLEPAEDNPGILEAYVKSWTSGALDRAASRGSLAYKLVIHHLSAFIFNSYTGDKLLLRNKLSRSLLRDFSLKQQHEAMMLNLIQYNKPSIPHETKHEDGVPVGNDVEKRLELLNETCELNSSLLAAVEKLKSSLKNNLS</sequence>
<dbReference type="Pfam" id="PF08621">
    <property type="entry name" value="RPAP1_N"/>
    <property type="match status" value="1"/>
</dbReference>
<keyword evidence="4" id="KW-0539">Nucleus</keyword>
<comment type="caution">
    <text evidence="9">The sequence shown here is derived from an EMBL/GenBank/DDBJ whole genome shotgun (WGS) entry which is preliminary data.</text>
</comment>
<feature type="compositionally biased region" description="Acidic residues" evidence="5">
    <location>
        <begin position="86"/>
        <end position="100"/>
    </location>
</feature>
<comment type="subcellular location">
    <subcellularLocation>
        <location evidence="1">Nucleus</location>
    </subcellularLocation>
</comment>
<keyword evidence="3" id="KW-0804">Transcription</keyword>
<feature type="region of interest" description="Disordered" evidence="5">
    <location>
        <begin position="271"/>
        <end position="325"/>
    </location>
</feature>
<feature type="region of interest" description="Disordered" evidence="5">
    <location>
        <begin position="1"/>
        <end position="33"/>
    </location>
</feature>
<accession>A0A498JP72</accession>
<evidence type="ECO:0000256" key="4">
    <source>
        <dbReference type="ARBA" id="ARBA00023242"/>
    </source>
</evidence>
<evidence type="ECO:0000256" key="5">
    <source>
        <dbReference type="SAM" id="MobiDB-lite"/>
    </source>
</evidence>
<dbReference type="PANTHER" id="PTHR47605:SF2">
    <property type="entry name" value="TRANSCRIPTIONAL ELONGATION REGULATOR MINIYO"/>
    <property type="match status" value="1"/>
</dbReference>
<dbReference type="InterPro" id="IPR055326">
    <property type="entry name" value="MINIYO"/>
</dbReference>
<evidence type="ECO:0000313" key="9">
    <source>
        <dbReference type="EMBL" id="RXH97729.1"/>
    </source>
</evidence>
<dbReference type="STRING" id="3750.A0A498JP72"/>
<feature type="region of interest" description="Disordered" evidence="5">
    <location>
        <begin position="47"/>
        <end position="100"/>
    </location>
</feature>
<protein>
    <recommendedName>
        <fullName evidence="11">Transcriptional elongation regulator MINIYO</fullName>
    </recommendedName>
</protein>
<dbReference type="Pfam" id="PF25766">
    <property type="entry name" value="TPR_RPAP1"/>
    <property type="match status" value="1"/>
</dbReference>